<sequence length="115" mass="13318">MNIEDFRDYCLAKPGVTEETPFGDNTLVFKVAGKIFALTDINEFASVNLKCDPDKAMELRELHDEVQPGYHMNKKHWNTVSTQGNISDNLLREWIDHSYELVFSKLTRVQKLDLE</sequence>
<dbReference type="InterPro" id="IPR058532">
    <property type="entry name" value="YjbR/MT2646/Rv2570-like"/>
</dbReference>
<organism evidence="1 2">
    <name type="scientific">Adhaeribacter swui</name>
    <dbReference type="NCBI Taxonomy" id="2086471"/>
    <lineage>
        <taxon>Bacteria</taxon>
        <taxon>Pseudomonadati</taxon>
        <taxon>Bacteroidota</taxon>
        <taxon>Cytophagia</taxon>
        <taxon>Cytophagales</taxon>
        <taxon>Hymenobacteraceae</taxon>
        <taxon>Adhaeribacter</taxon>
    </lineage>
</organism>
<dbReference type="GO" id="GO:0003677">
    <property type="term" value="F:DNA binding"/>
    <property type="evidence" value="ECO:0007669"/>
    <property type="project" value="UniProtKB-KW"/>
</dbReference>
<evidence type="ECO:0000313" key="2">
    <source>
        <dbReference type="Proteomes" id="UP000515237"/>
    </source>
</evidence>
<name>A0A7G7GDJ0_9BACT</name>
<dbReference type="SUPFAM" id="SSF142906">
    <property type="entry name" value="YjbR-like"/>
    <property type="match status" value="1"/>
</dbReference>
<dbReference type="EMBL" id="CP055156">
    <property type="protein sequence ID" value="QNF35224.1"/>
    <property type="molecule type" value="Genomic_DNA"/>
</dbReference>
<evidence type="ECO:0000313" key="1">
    <source>
        <dbReference type="EMBL" id="QNF35224.1"/>
    </source>
</evidence>
<gene>
    <name evidence="1" type="ORF">HUW51_21810</name>
</gene>
<protein>
    <submittedName>
        <fullName evidence="1">MmcQ/YjbR family DNA-binding protein</fullName>
    </submittedName>
</protein>
<dbReference type="PANTHER" id="PTHR35145:SF1">
    <property type="entry name" value="CYTOPLASMIC PROTEIN"/>
    <property type="match status" value="1"/>
</dbReference>
<dbReference type="PANTHER" id="PTHR35145">
    <property type="entry name" value="CYTOPLASMIC PROTEIN-RELATED"/>
    <property type="match status" value="1"/>
</dbReference>
<dbReference type="RefSeq" id="WP_185271715.1">
    <property type="nucleotide sequence ID" value="NZ_CP055156.1"/>
</dbReference>
<reference evidence="1 2" key="1">
    <citation type="journal article" date="2018" name="Int. J. Syst. Evol. Microbiol.">
        <title>Adhaeribacter swui sp. nov., isolated from wet mud.</title>
        <authorList>
            <person name="Kim D.U."/>
            <person name="Kim K.W."/>
            <person name="Kang M.S."/>
            <person name="Kim J.Y."/>
            <person name="Jang J.H."/>
            <person name="Kim M.K."/>
        </authorList>
    </citation>
    <scope>NUCLEOTIDE SEQUENCE [LARGE SCALE GENOMIC DNA]</scope>
    <source>
        <strain evidence="1 2">KCTC 52873</strain>
    </source>
</reference>
<dbReference type="InterPro" id="IPR007351">
    <property type="entry name" value="YjbR"/>
</dbReference>
<proteinExistence type="predicted"/>
<dbReference type="Pfam" id="PF04237">
    <property type="entry name" value="YjbR"/>
    <property type="match status" value="1"/>
</dbReference>
<dbReference type="AlphaFoldDB" id="A0A7G7GDJ0"/>
<dbReference type="InterPro" id="IPR038056">
    <property type="entry name" value="YjbR-like_sf"/>
</dbReference>
<keyword evidence="1" id="KW-0238">DNA-binding</keyword>
<dbReference type="KEGG" id="aswu:HUW51_21810"/>
<dbReference type="Gene3D" id="3.90.1150.30">
    <property type="match status" value="1"/>
</dbReference>
<keyword evidence="2" id="KW-1185">Reference proteome</keyword>
<accession>A0A7G7GDJ0</accession>
<dbReference type="Proteomes" id="UP000515237">
    <property type="component" value="Chromosome"/>
</dbReference>